<dbReference type="AlphaFoldDB" id="A0AAE0DTG8"/>
<dbReference type="PANTHER" id="PTHR27006:SF616">
    <property type="entry name" value="CYSTEINE-RICH RECEPTOR-LIKE PROTEIN KINASE 10"/>
    <property type="match status" value="1"/>
</dbReference>
<comment type="caution">
    <text evidence="3">The sequence shown here is derived from an EMBL/GenBank/DDBJ whole genome shotgun (WGS) entry which is preliminary data.</text>
</comment>
<feature type="domain" description="Protein kinase" evidence="2">
    <location>
        <begin position="1"/>
        <end position="110"/>
    </location>
</feature>
<name>A0AAE0DTG8_9ROSI</name>
<dbReference type="PROSITE" id="PS50011">
    <property type="entry name" value="PROTEIN_KINASE_DOM"/>
    <property type="match status" value="1"/>
</dbReference>
<dbReference type="Proteomes" id="UP001281410">
    <property type="component" value="Unassembled WGS sequence"/>
</dbReference>
<dbReference type="Pfam" id="PF07714">
    <property type="entry name" value="PK_Tyr_Ser-Thr"/>
    <property type="match status" value="1"/>
</dbReference>
<reference evidence="3" key="1">
    <citation type="journal article" date="2023" name="Plant J.">
        <title>Genome sequences and population genomics provide insights into the demographic history, inbreeding, and mutation load of two 'living fossil' tree species of Dipteronia.</title>
        <authorList>
            <person name="Feng Y."/>
            <person name="Comes H.P."/>
            <person name="Chen J."/>
            <person name="Zhu S."/>
            <person name="Lu R."/>
            <person name="Zhang X."/>
            <person name="Li P."/>
            <person name="Qiu J."/>
            <person name="Olsen K.M."/>
            <person name="Qiu Y."/>
        </authorList>
    </citation>
    <scope>NUCLEOTIDE SEQUENCE</scope>
    <source>
        <strain evidence="3">NBL</strain>
    </source>
</reference>
<dbReference type="InterPro" id="IPR000719">
    <property type="entry name" value="Prot_kinase_dom"/>
</dbReference>
<evidence type="ECO:0000256" key="1">
    <source>
        <dbReference type="SAM" id="MobiDB-lite"/>
    </source>
</evidence>
<dbReference type="EMBL" id="JANJYJ010000009">
    <property type="protein sequence ID" value="KAK3187704.1"/>
    <property type="molecule type" value="Genomic_DNA"/>
</dbReference>
<evidence type="ECO:0000313" key="3">
    <source>
        <dbReference type="EMBL" id="KAK3187704.1"/>
    </source>
</evidence>
<feature type="region of interest" description="Disordered" evidence="1">
    <location>
        <begin position="136"/>
        <end position="160"/>
    </location>
</feature>
<proteinExistence type="predicted"/>
<feature type="compositionally biased region" description="Low complexity" evidence="1">
    <location>
        <begin position="136"/>
        <end position="147"/>
    </location>
</feature>
<accession>A0AAE0DTG8</accession>
<dbReference type="Gene3D" id="1.10.510.10">
    <property type="entry name" value="Transferase(Phosphotransferase) domain 1"/>
    <property type="match status" value="1"/>
</dbReference>
<organism evidence="3 4">
    <name type="scientific">Dipteronia sinensis</name>
    <dbReference type="NCBI Taxonomy" id="43782"/>
    <lineage>
        <taxon>Eukaryota</taxon>
        <taxon>Viridiplantae</taxon>
        <taxon>Streptophyta</taxon>
        <taxon>Embryophyta</taxon>
        <taxon>Tracheophyta</taxon>
        <taxon>Spermatophyta</taxon>
        <taxon>Magnoliopsida</taxon>
        <taxon>eudicotyledons</taxon>
        <taxon>Gunneridae</taxon>
        <taxon>Pentapetalae</taxon>
        <taxon>rosids</taxon>
        <taxon>malvids</taxon>
        <taxon>Sapindales</taxon>
        <taxon>Sapindaceae</taxon>
        <taxon>Hippocastanoideae</taxon>
        <taxon>Acereae</taxon>
        <taxon>Dipteronia</taxon>
    </lineage>
</organism>
<dbReference type="InterPro" id="IPR011009">
    <property type="entry name" value="Kinase-like_dom_sf"/>
</dbReference>
<keyword evidence="4" id="KW-1185">Reference proteome</keyword>
<protein>
    <recommendedName>
        <fullName evidence="2">Protein kinase domain-containing protein</fullName>
    </recommendedName>
</protein>
<dbReference type="GO" id="GO:0005524">
    <property type="term" value="F:ATP binding"/>
    <property type="evidence" value="ECO:0007669"/>
    <property type="project" value="InterPro"/>
</dbReference>
<dbReference type="SUPFAM" id="SSF56112">
    <property type="entry name" value="Protein kinase-like (PK-like)"/>
    <property type="match status" value="1"/>
</dbReference>
<evidence type="ECO:0000313" key="4">
    <source>
        <dbReference type="Proteomes" id="UP001281410"/>
    </source>
</evidence>
<dbReference type="InterPro" id="IPR001245">
    <property type="entry name" value="Ser-Thr/Tyr_kinase_cat_dom"/>
</dbReference>
<sequence>MIICSGYMAPEYVIHRHFSVKSDIFSFGVLVLELLSGQKRSCLDTEEEIECLLTQAWKKWDEGTVSNLIDPTLKEGSRDEMLKCIHIGLLCVQESISDRPTIASVIHMLNSNSDTLPAPTKPGFFMQSSVILNASSSSSLKPNSTGSTESDQRRIATAPL</sequence>
<dbReference type="GO" id="GO:0004672">
    <property type="term" value="F:protein kinase activity"/>
    <property type="evidence" value="ECO:0007669"/>
    <property type="project" value="InterPro"/>
</dbReference>
<dbReference type="PANTHER" id="PTHR27006">
    <property type="entry name" value="PROMASTIGOTE SURFACE ANTIGEN PROTEIN PSA"/>
    <property type="match status" value="1"/>
</dbReference>
<evidence type="ECO:0000259" key="2">
    <source>
        <dbReference type="PROSITE" id="PS50011"/>
    </source>
</evidence>
<gene>
    <name evidence="3" type="ORF">Dsin_027265</name>
</gene>